<reference evidence="1 2" key="1">
    <citation type="submission" date="2013-11" db="EMBL/GenBank/DDBJ databases">
        <title>Opisthorchis viverrini - life in the bile duct.</title>
        <authorList>
            <person name="Young N.D."/>
            <person name="Nagarajan N."/>
            <person name="Lin S.J."/>
            <person name="Korhonen P.K."/>
            <person name="Jex A.R."/>
            <person name="Hall R.S."/>
            <person name="Safavi-Hemami H."/>
            <person name="Kaewkong W."/>
            <person name="Bertrand D."/>
            <person name="Gao S."/>
            <person name="Seet Q."/>
            <person name="Wongkham S."/>
            <person name="Teh B.T."/>
            <person name="Wongkham C."/>
            <person name="Intapan P.M."/>
            <person name="Maleewong W."/>
            <person name="Yang X."/>
            <person name="Hu M."/>
            <person name="Wang Z."/>
            <person name="Hofmann A."/>
            <person name="Sternberg P.W."/>
            <person name="Tan P."/>
            <person name="Wang J."/>
            <person name="Gasser R.B."/>
        </authorList>
    </citation>
    <scope>NUCLEOTIDE SEQUENCE [LARGE SCALE GENOMIC DNA]</scope>
</reference>
<accession>A0A075A8T4</accession>
<keyword evidence="2" id="KW-1185">Reference proteome</keyword>
<proteinExistence type="predicted"/>
<name>A0A075A8T4_OPIVI</name>
<dbReference type="AlphaFoldDB" id="A0A075A8T4"/>
<protein>
    <submittedName>
        <fullName evidence="1">Uncharacterized protein</fullName>
    </submittedName>
</protein>
<organism evidence="1 2">
    <name type="scientific">Opisthorchis viverrini</name>
    <name type="common">Southeast Asian liver fluke</name>
    <dbReference type="NCBI Taxonomy" id="6198"/>
    <lineage>
        <taxon>Eukaryota</taxon>
        <taxon>Metazoa</taxon>
        <taxon>Spiralia</taxon>
        <taxon>Lophotrochozoa</taxon>
        <taxon>Platyhelminthes</taxon>
        <taxon>Trematoda</taxon>
        <taxon>Digenea</taxon>
        <taxon>Opisthorchiida</taxon>
        <taxon>Opisthorchiata</taxon>
        <taxon>Opisthorchiidae</taxon>
        <taxon>Opisthorchis</taxon>
    </lineage>
</organism>
<dbReference type="RefSeq" id="XP_009172301.1">
    <property type="nucleotide sequence ID" value="XM_009174037.1"/>
</dbReference>
<dbReference type="Proteomes" id="UP000054324">
    <property type="component" value="Unassembled WGS sequence"/>
</dbReference>
<dbReference type="CTD" id="20322460"/>
<evidence type="ECO:0000313" key="1">
    <source>
        <dbReference type="EMBL" id="KER23914.1"/>
    </source>
</evidence>
<gene>
    <name evidence="1" type="ORF">T265_08281</name>
</gene>
<dbReference type="EMBL" id="KL596829">
    <property type="protein sequence ID" value="KER23914.1"/>
    <property type="molecule type" value="Genomic_DNA"/>
</dbReference>
<sequence length="79" mass="9412">MCCTRPPHVSVATAFEIPRYMYIFVMYYALEYITDERFSCVPGCRKSVDSHEWFRHFWGSSGRRSPLVPVNFMFYITNI</sequence>
<dbReference type="GeneID" id="20322460"/>
<evidence type="ECO:0000313" key="2">
    <source>
        <dbReference type="Proteomes" id="UP000054324"/>
    </source>
</evidence>
<dbReference type="KEGG" id="ovi:T265_08281"/>